<dbReference type="InterPro" id="IPR004615">
    <property type="entry name" value="DNA_pol_III_psi"/>
</dbReference>
<proteinExistence type="predicted"/>
<dbReference type="RefSeq" id="WP_156566251.1">
    <property type="nucleotide sequence ID" value="NZ_CACRTZ010000029.1"/>
</dbReference>
<dbReference type="NCBIfam" id="NF005336">
    <property type="entry name" value="PRK06856.1-2"/>
    <property type="match status" value="1"/>
</dbReference>
<reference evidence="2" key="1">
    <citation type="submission" date="2019-11" db="EMBL/GenBank/DDBJ databases">
        <authorList>
            <person name="Feng L."/>
        </authorList>
    </citation>
    <scope>NUCLEOTIDE SEQUENCE</scope>
    <source>
        <strain evidence="2">EMassiliensisLFYP7</strain>
    </source>
</reference>
<keyword evidence="1" id="KW-0235">DNA replication</keyword>
<name>A0A6N3EMU7_9ENTR</name>
<keyword evidence="1" id="KW-0239">DNA-directed DNA polymerase</keyword>
<dbReference type="GO" id="GO:0006260">
    <property type="term" value="P:DNA replication"/>
    <property type="evidence" value="ECO:0007669"/>
    <property type="project" value="UniProtKB-KW"/>
</dbReference>
<sequence length="137" mass="15148">MSSRRDWQLQQLGITQWTLRRPTALQGEIAISLPGHIRLVMVAPELPALTDPLVGDVLRALAVSPDQVLQLTPDRVAMLPAQSACNSWRLGISEPLALDGAQVATVGLDELRQNPAARAALWQQICDYEHDFFPHHD</sequence>
<dbReference type="AlphaFoldDB" id="A0A6N3EMU7"/>
<dbReference type="PIRSF" id="PIRSF029225">
    <property type="entry name" value="DNA_pol_III_psi"/>
    <property type="match status" value="1"/>
</dbReference>
<protein>
    <recommendedName>
        <fullName evidence="1">DNA polymerase III subunit psi</fullName>
    </recommendedName>
</protein>
<organism evidence="2">
    <name type="scientific">Phytobacter massiliensis</name>
    <dbReference type="NCBI Taxonomy" id="1485952"/>
    <lineage>
        <taxon>Bacteria</taxon>
        <taxon>Pseudomonadati</taxon>
        <taxon>Pseudomonadota</taxon>
        <taxon>Gammaproteobacteria</taxon>
        <taxon>Enterobacterales</taxon>
        <taxon>Enterobacteriaceae</taxon>
        <taxon>Phytobacter</taxon>
    </lineage>
</organism>
<dbReference type="Gene3D" id="3.40.50.10220">
    <property type="entry name" value="DNA polymerase III, psi subunit"/>
    <property type="match status" value="1"/>
</dbReference>
<accession>A0A6N3EMU7</accession>
<evidence type="ECO:0000313" key="2">
    <source>
        <dbReference type="EMBL" id="VYU42490.1"/>
    </source>
</evidence>
<dbReference type="InterPro" id="IPR018382">
    <property type="entry name" value="DNA_pol_III_psi_subgr"/>
</dbReference>
<dbReference type="NCBIfam" id="NF005337">
    <property type="entry name" value="PRK06856.1-3"/>
    <property type="match status" value="1"/>
</dbReference>
<gene>
    <name evidence="2" type="primary">holD</name>
    <name evidence="2" type="ORF">EMLFYP7_02318</name>
</gene>
<dbReference type="EMBL" id="CACRTZ010000029">
    <property type="protein sequence ID" value="VYU42490.1"/>
    <property type="molecule type" value="Genomic_DNA"/>
</dbReference>
<keyword evidence="1 2" id="KW-0548">Nucleotidyltransferase</keyword>
<comment type="function">
    <text evidence="1">Part of the beta sliding clamp loading complex, which hydrolyzes ATP to load the beta clamp onto primed DNA to form the DNA replication pre-initiation complex. DNA polymerase III is a complex, multichain enzyme responsible for most of the replicative synthesis in bacteria. This DNA polymerase also exhibits 3' to 5' exonuclease activity.</text>
</comment>
<dbReference type="NCBIfam" id="TIGR00664">
    <property type="entry name" value="DNA_III_psi"/>
    <property type="match status" value="1"/>
</dbReference>
<dbReference type="GO" id="GO:0008408">
    <property type="term" value="F:3'-5' exonuclease activity"/>
    <property type="evidence" value="ECO:0007669"/>
    <property type="project" value="InterPro"/>
</dbReference>
<evidence type="ECO:0000256" key="1">
    <source>
        <dbReference type="PIRNR" id="PIRNR029225"/>
    </source>
</evidence>
<dbReference type="GO" id="GO:0003887">
    <property type="term" value="F:DNA-directed DNA polymerase activity"/>
    <property type="evidence" value="ECO:0007669"/>
    <property type="project" value="UniProtKB-KW"/>
</dbReference>
<dbReference type="InterPro" id="IPR036654">
    <property type="entry name" value="DNA_pol_III_psi_sf"/>
</dbReference>
<dbReference type="Pfam" id="PF03603">
    <property type="entry name" value="DNA_III_psi"/>
    <property type="match status" value="1"/>
</dbReference>
<keyword evidence="1 2" id="KW-0808">Transferase</keyword>
<dbReference type="SUPFAM" id="SSF102220">
    <property type="entry name" value="DNA polymerase III psi subunit"/>
    <property type="match status" value="1"/>
</dbReference>